<feature type="transmembrane region" description="Helical" evidence="1">
    <location>
        <begin position="12"/>
        <end position="31"/>
    </location>
</feature>
<proteinExistence type="predicted"/>
<accession>A0A921IK36</accession>
<feature type="transmembrane region" description="Helical" evidence="1">
    <location>
        <begin position="76"/>
        <end position="93"/>
    </location>
</feature>
<dbReference type="InterPro" id="IPR003675">
    <property type="entry name" value="Rce1/LyrA-like_dom"/>
</dbReference>
<dbReference type="GO" id="GO:0008237">
    <property type="term" value="F:metallopeptidase activity"/>
    <property type="evidence" value="ECO:0007669"/>
    <property type="project" value="UniProtKB-KW"/>
</dbReference>
<dbReference type="EMBL" id="DYVE01000150">
    <property type="protein sequence ID" value="HJG28128.1"/>
    <property type="molecule type" value="Genomic_DNA"/>
</dbReference>
<name>A0A921IK36_9FIRM</name>
<evidence type="ECO:0000313" key="3">
    <source>
        <dbReference type="EMBL" id="HJG28128.1"/>
    </source>
</evidence>
<keyword evidence="1" id="KW-0472">Membrane</keyword>
<dbReference type="PANTHER" id="PTHR36435">
    <property type="entry name" value="SLR1288 PROTEIN"/>
    <property type="match status" value="1"/>
</dbReference>
<feature type="transmembrane region" description="Helical" evidence="1">
    <location>
        <begin position="199"/>
        <end position="220"/>
    </location>
</feature>
<dbReference type="Pfam" id="PF02517">
    <property type="entry name" value="Rce1-like"/>
    <property type="match status" value="1"/>
</dbReference>
<evidence type="ECO:0000259" key="2">
    <source>
        <dbReference type="Pfam" id="PF02517"/>
    </source>
</evidence>
<feature type="transmembrane region" description="Helical" evidence="1">
    <location>
        <begin position="226"/>
        <end position="250"/>
    </location>
</feature>
<dbReference type="GO" id="GO:0004175">
    <property type="term" value="F:endopeptidase activity"/>
    <property type="evidence" value="ECO:0007669"/>
    <property type="project" value="UniProtKB-ARBA"/>
</dbReference>
<comment type="caution">
    <text evidence="3">The sequence shown here is derived from an EMBL/GenBank/DDBJ whole genome shotgun (WGS) entry which is preliminary data.</text>
</comment>
<gene>
    <name evidence="3" type="ORF">K8V20_05730</name>
</gene>
<feature type="transmembrane region" description="Helical" evidence="1">
    <location>
        <begin position="46"/>
        <end position="64"/>
    </location>
</feature>
<keyword evidence="3" id="KW-0645">Protease</keyword>
<sequence length="273" mass="30800">MTKAMRKLADKHALIFWILCVLIFVVGYKFISVGLLGSTPYEYDVAFFKLSLALLAILMMKTLYQGQFCFHFRKDNFLKALILQWPALLFVLANLLSPGSLSENAIVPETLVMVLVANMITGFYEEVIMRGMLLGHMMEHWKNDDRKILKSVLTTSILFGLVHLGNLVQAGLISTLFQVCYATIFGLIFAAAYLRTKNLWACVLIHGLVDVSGEMYTIYYVPGAEIPSFAGVGLLMILLCTVICLIVALFEFRKKKRTEILELWRDDMTCSVA</sequence>
<feature type="transmembrane region" description="Helical" evidence="1">
    <location>
        <begin position="148"/>
        <end position="165"/>
    </location>
</feature>
<organism evidence="3 4">
    <name type="scientific">Subdoligranulum variabile</name>
    <dbReference type="NCBI Taxonomy" id="214851"/>
    <lineage>
        <taxon>Bacteria</taxon>
        <taxon>Bacillati</taxon>
        <taxon>Bacillota</taxon>
        <taxon>Clostridia</taxon>
        <taxon>Eubacteriales</taxon>
        <taxon>Oscillospiraceae</taxon>
        <taxon>Subdoligranulum</taxon>
    </lineage>
</organism>
<feature type="transmembrane region" description="Helical" evidence="1">
    <location>
        <begin position="171"/>
        <end position="192"/>
    </location>
</feature>
<keyword evidence="1" id="KW-1133">Transmembrane helix</keyword>
<keyword evidence="1" id="KW-0812">Transmembrane</keyword>
<evidence type="ECO:0000313" key="4">
    <source>
        <dbReference type="Proteomes" id="UP000782880"/>
    </source>
</evidence>
<dbReference type="GO" id="GO:0080120">
    <property type="term" value="P:CAAX-box protein maturation"/>
    <property type="evidence" value="ECO:0007669"/>
    <property type="project" value="UniProtKB-ARBA"/>
</dbReference>
<keyword evidence="3" id="KW-0378">Hydrolase</keyword>
<reference evidence="3" key="1">
    <citation type="journal article" date="2021" name="PeerJ">
        <title>Extensive microbial diversity within the chicken gut microbiome revealed by metagenomics and culture.</title>
        <authorList>
            <person name="Gilroy R."/>
            <person name="Ravi A."/>
            <person name="Getino M."/>
            <person name="Pursley I."/>
            <person name="Horton D.L."/>
            <person name="Alikhan N.F."/>
            <person name="Baker D."/>
            <person name="Gharbi K."/>
            <person name="Hall N."/>
            <person name="Watson M."/>
            <person name="Adriaenssens E.M."/>
            <person name="Foster-Nyarko E."/>
            <person name="Jarju S."/>
            <person name="Secka A."/>
            <person name="Antonio M."/>
            <person name="Oren A."/>
            <person name="Chaudhuri R.R."/>
            <person name="La Ragione R."/>
            <person name="Hildebrand F."/>
            <person name="Pallen M.J."/>
        </authorList>
    </citation>
    <scope>NUCLEOTIDE SEQUENCE</scope>
    <source>
        <strain evidence="3">ChiBcec21-2208</strain>
    </source>
</reference>
<evidence type="ECO:0000256" key="1">
    <source>
        <dbReference type="SAM" id="Phobius"/>
    </source>
</evidence>
<protein>
    <submittedName>
        <fullName evidence="3">CPBP family intramembrane metalloprotease</fullName>
    </submittedName>
</protein>
<dbReference type="Proteomes" id="UP000782880">
    <property type="component" value="Unassembled WGS sequence"/>
</dbReference>
<reference evidence="3" key="2">
    <citation type="submission" date="2021-09" db="EMBL/GenBank/DDBJ databases">
        <authorList>
            <person name="Gilroy R."/>
        </authorList>
    </citation>
    <scope>NUCLEOTIDE SEQUENCE</scope>
    <source>
        <strain evidence="3">ChiBcec21-2208</strain>
    </source>
</reference>
<feature type="domain" description="CAAX prenyl protease 2/Lysostaphin resistance protein A-like" evidence="2">
    <location>
        <begin position="110"/>
        <end position="211"/>
    </location>
</feature>
<dbReference type="PANTHER" id="PTHR36435:SF1">
    <property type="entry name" value="CAAX AMINO TERMINAL PROTEASE FAMILY PROTEIN"/>
    <property type="match status" value="1"/>
</dbReference>
<dbReference type="AlphaFoldDB" id="A0A921IK36"/>
<keyword evidence="3" id="KW-0482">Metalloprotease</keyword>
<feature type="transmembrane region" description="Helical" evidence="1">
    <location>
        <begin position="105"/>
        <end position="127"/>
    </location>
</feature>
<dbReference type="InterPro" id="IPR052710">
    <property type="entry name" value="CAAX_protease"/>
</dbReference>